<dbReference type="EMBL" id="MU006567">
    <property type="protein sequence ID" value="KAF2749172.1"/>
    <property type="molecule type" value="Genomic_DNA"/>
</dbReference>
<dbReference type="AlphaFoldDB" id="A0A6A6VEZ4"/>
<dbReference type="OrthoDB" id="5282002at2759"/>
<feature type="region of interest" description="Disordered" evidence="1">
    <location>
        <begin position="1"/>
        <end position="20"/>
    </location>
</feature>
<reference evidence="2" key="1">
    <citation type="journal article" date="2020" name="Stud. Mycol.">
        <title>101 Dothideomycetes genomes: a test case for predicting lifestyles and emergence of pathogens.</title>
        <authorList>
            <person name="Haridas S."/>
            <person name="Albert R."/>
            <person name="Binder M."/>
            <person name="Bloem J."/>
            <person name="Labutti K."/>
            <person name="Salamov A."/>
            <person name="Andreopoulos B."/>
            <person name="Baker S."/>
            <person name="Barry K."/>
            <person name="Bills G."/>
            <person name="Bluhm B."/>
            <person name="Cannon C."/>
            <person name="Castanera R."/>
            <person name="Culley D."/>
            <person name="Daum C."/>
            <person name="Ezra D."/>
            <person name="Gonzalez J."/>
            <person name="Henrissat B."/>
            <person name="Kuo A."/>
            <person name="Liang C."/>
            <person name="Lipzen A."/>
            <person name="Lutzoni F."/>
            <person name="Magnuson J."/>
            <person name="Mondo S."/>
            <person name="Nolan M."/>
            <person name="Ohm R."/>
            <person name="Pangilinan J."/>
            <person name="Park H.-J."/>
            <person name="Ramirez L."/>
            <person name="Alfaro M."/>
            <person name="Sun H."/>
            <person name="Tritt A."/>
            <person name="Yoshinaga Y."/>
            <person name="Zwiers L.-H."/>
            <person name="Turgeon B."/>
            <person name="Goodwin S."/>
            <person name="Spatafora J."/>
            <person name="Crous P."/>
            <person name="Grigoriev I."/>
        </authorList>
    </citation>
    <scope>NUCLEOTIDE SEQUENCE</scope>
    <source>
        <strain evidence="2">CBS 119925</strain>
    </source>
</reference>
<proteinExistence type="predicted"/>
<dbReference type="Proteomes" id="UP000799440">
    <property type="component" value="Unassembled WGS sequence"/>
</dbReference>
<sequence>MTLPPGVPFPTGQFLSPNPSTTNRSHFTGFFLSFPCPENSDPQYKTQFTTHQEMIRLLIDHPAMQPNLSQTFDTPANSKNKVRVLHVGLLRTFQDLVAGVDLVNPESSAEFQTVPRRAALAKQLMLDESG</sequence>
<accession>A0A6A6VEZ4</accession>
<evidence type="ECO:0000313" key="2">
    <source>
        <dbReference type="EMBL" id="KAF2749172.1"/>
    </source>
</evidence>
<evidence type="ECO:0000256" key="1">
    <source>
        <dbReference type="SAM" id="MobiDB-lite"/>
    </source>
</evidence>
<gene>
    <name evidence="2" type="ORF">M011DRAFT_399514</name>
</gene>
<protein>
    <submittedName>
        <fullName evidence="2">Uncharacterized protein</fullName>
    </submittedName>
</protein>
<name>A0A6A6VEZ4_9PLEO</name>
<organism evidence="2 3">
    <name type="scientific">Sporormia fimetaria CBS 119925</name>
    <dbReference type="NCBI Taxonomy" id="1340428"/>
    <lineage>
        <taxon>Eukaryota</taxon>
        <taxon>Fungi</taxon>
        <taxon>Dikarya</taxon>
        <taxon>Ascomycota</taxon>
        <taxon>Pezizomycotina</taxon>
        <taxon>Dothideomycetes</taxon>
        <taxon>Pleosporomycetidae</taxon>
        <taxon>Pleosporales</taxon>
        <taxon>Sporormiaceae</taxon>
        <taxon>Sporormia</taxon>
    </lineage>
</organism>
<evidence type="ECO:0000313" key="3">
    <source>
        <dbReference type="Proteomes" id="UP000799440"/>
    </source>
</evidence>
<keyword evidence="3" id="KW-1185">Reference proteome</keyword>